<evidence type="ECO:0000256" key="14">
    <source>
        <dbReference type="ARBA" id="ARBA00038490"/>
    </source>
</evidence>
<dbReference type="Pfam" id="PF00443">
    <property type="entry name" value="UCH"/>
    <property type="match status" value="1"/>
</dbReference>
<evidence type="ECO:0000256" key="4">
    <source>
        <dbReference type="ARBA" id="ARBA00022670"/>
    </source>
</evidence>
<evidence type="ECO:0000256" key="7">
    <source>
        <dbReference type="ARBA" id="ARBA00022786"/>
    </source>
</evidence>
<dbReference type="GO" id="GO:0016579">
    <property type="term" value="P:protein deubiquitination"/>
    <property type="evidence" value="ECO:0007669"/>
    <property type="project" value="InterPro"/>
</dbReference>
<feature type="region of interest" description="Disordered" evidence="16">
    <location>
        <begin position="291"/>
        <end position="340"/>
    </location>
</feature>
<evidence type="ECO:0000256" key="1">
    <source>
        <dbReference type="ARBA" id="ARBA00000707"/>
    </source>
</evidence>
<keyword evidence="9" id="KW-0788">Thiol protease</keyword>
<proteinExistence type="inferred from homology"/>
<dbReference type="InterPro" id="IPR050185">
    <property type="entry name" value="Ub_carboxyl-term_hydrolase"/>
</dbReference>
<dbReference type="GO" id="GO:0008270">
    <property type="term" value="F:zinc ion binding"/>
    <property type="evidence" value="ECO:0007669"/>
    <property type="project" value="UniProtKB-KW"/>
</dbReference>
<name>B4GZY6_DROPE</name>
<dbReference type="MEROPS" id="C19.095"/>
<feature type="compositionally biased region" description="Low complexity" evidence="16">
    <location>
        <begin position="38"/>
        <end position="47"/>
    </location>
</feature>
<dbReference type="Pfam" id="PF02148">
    <property type="entry name" value="zf-UBP"/>
    <property type="match status" value="1"/>
</dbReference>
<dbReference type="InterPro" id="IPR013083">
    <property type="entry name" value="Znf_RING/FYVE/PHD"/>
</dbReference>
<dbReference type="GO" id="GO:0003723">
    <property type="term" value="F:RNA binding"/>
    <property type="evidence" value="ECO:0007669"/>
    <property type="project" value="EnsemblMetazoa"/>
</dbReference>
<dbReference type="EC" id="3.4.19.12" evidence="3"/>
<dbReference type="GO" id="GO:0005737">
    <property type="term" value="C:cytoplasm"/>
    <property type="evidence" value="ECO:0007669"/>
    <property type="project" value="EnsemblMetazoa"/>
</dbReference>
<evidence type="ECO:0000256" key="16">
    <source>
        <dbReference type="SAM" id="MobiDB-lite"/>
    </source>
</evidence>
<evidence type="ECO:0000256" key="15">
    <source>
        <dbReference type="PROSITE-ProRule" id="PRU00502"/>
    </source>
</evidence>
<dbReference type="GO" id="GO:1990904">
    <property type="term" value="C:ribonucleoprotein complex"/>
    <property type="evidence" value="ECO:0007669"/>
    <property type="project" value="EnsemblMetazoa"/>
</dbReference>
<feature type="domain" description="USP" evidence="17">
    <location>
        <begin position="543"/>
        <end position="799"/>
    </location>
</feature>
<keyword evidence="20" id="KW-1185">Reference proteome</keyword>
<reference evidence="19 20" key="1">
    <citation type="journal article" date="2007" name="Nature">
        <title>Evolution of genes and genomes on the Drosophila phylogeny.</title>
        <authorList>
            <consortium name="Drosophila 12 Genomes Consortium"/>
            <person name="Clark A.G."/>
            <person name="Eisen M.B."/>
            <person name="Smith D.R."/>
            <person name="Bergman C.M."/>
            <person name="Oliver B."/>
            <person name="Markow T.A."/>
            <person name="Kaufman T.C."/>
            <person name="Kellis M."/>
            <person name="Gelbart W."/>
            <person name="Iyer V.N."/>
            <person name="Pollard D.A."/>
            <person name="Sackton T.B."/>
            <person name="Larracuente A.M."/>
            <person name="Singh N.D."/>
            <person name="Abad J.P."/>
            <person name="Abt D.N."/>
            <person name="Adryan B."/>
            <person name="Aguade M."/>
            <person name="Akashi H."/>
            <person name="Anderson W.W."/>
            <person name="Aquadro C.F."/>
            <person name="Ardell D.H."/>
            <person name="Arguello R."/>
            <person name="Artieri C.G."/>
            <person name="Barbash D.A."/>
            <person name="Barker D."/>
            <person name="Barsanti P."/>
            <person name="Batterham P."/>
            <person name="Batzoglou S."/>
            <person name="Begun D."/>
            <person name="Bhutkar A."/>
            <person name="Blanco E."/>
            <person name="Bosak S.A."/>
            <person name="Bradley R.K."/>
            <person name="Brand A.D."/>
            <person name="Brent M.R."/>
            <person name="Brooks A.N."/>
            <person name="Brown R.H."/>
            <person name="Butlin R.K."/>
            <person name="Caggese C."/>
            <person name="Calvi B.R."/>
            <person name="Bernardo de Carvalho A."/>
            <person name="Caspi A."/>
            <person name="Castrezana S."/>
            <person name="Celniker S.E."/>
            <person name="Chang J.L."/>
            <person name="Chapple C."/>
            <person name="Chatterji S."/>
            <person name="Chinwalla A."/>
            <person name="Civetta A."/>
            <person name="Clifton S.W."/>
            <person name="Comeron J.M."/>
            <person name="Costello J.C."/>
            <person name="Coyne J.A."/>
            <person name="Daub J."/>
            <person name="David R.G."/>
            <person name="Delcher A.L."/>
            <person name="Delehaunty K."/>
            <person name="Do C.B."/>
            <person name="Ebling H."/>
            <person name="Edwards K."/>
            <person name="Eickbush T."/>
            <person name="Evans J.D."/>
            <person name="Filipski A."/>
            <person name="Findeiss S."/>
            <person name="Freyhult E."/>
            <person name="Fulton L."/>
            <person name="Fulton R."/>
            <person name="Garcia A.C."/>
            <person name="Gardiner A."/>
            <person name="Garfield D.A."/>
            <person name="Garvin B.E."/>
            <person name="Gibson G."/>
            <person name="Gilbert D."/>
            <person name="Gnerre S."/>
            <person name="Godfrey J."/>
            <person name="Good R."/>
            <person name="Gotea V."/>
            <person name="Gravely B."/>
            <person name="Greenberg A.J."/>
            <person name="Griffiths-Jones S."/>
            <person name="Gross S."/>
            <person name="Guigo R."/>
            <person name="Gustafson E.A."/>
            <person name="Haerty W."/>
            <person name="Hahn M.W."/>
            <person name="Halligan D.L."/>
            <person name="Halpern A.L."/>
            <person name="Halter G.M."/>
            <person name="Han M.V."/>
            <person name="Heger A."/>
            <person name="Hillier L."/>
            <person name="Hinrichs A.S."/>
            <person name="Holmes I."/>
            <person name="Hoskins R.A."/>
            <person name="Hubisz M.J."/>
            <person name="Hultmark D."/>
            <person name="Huntley M.A."/>
            <person name="Jaffe D.B."/>
            <person name="Jagadeeshan S."/>
            <person name="Jeck W.R."/>
            <person name="Johnson J."/>
            <person name="Jones C.D."/>
            <person name="Jordan W.C."/>
            <person name="Karpen G.H."/>
            <person name="Kataoka E."/>
            <person name="Keightley P.D."/>
            <person name="Kheradpour P."/>
            <person name="Kirkness E.F."/>
            <person name="Koerich L.B."/>
            <person name="Kristiansen K."/>
            <person name="Kudrna D."/>
            <person name="Kulathinal R.J."/>
            <person name="Kumar S."/>
            <person name="Kwok R."/>
            <person name="Lander E."/>
            <person name="Langley C.H."/>
            <person name="Lapoint R."/>
            <person name="Lazzaro B.P."/>
            <person name="Lee S.J."/>
            <person name="Levesque L."/>
            <person name="Li R."/>
            <person name="Lin C.F."/>
            <person name="Lin M.F."/>
            <person name="Lindblad-Toh K."/>
            <person name="Llopart A."/>
            <person name="Long M."/>
            <person name="Low L."/>
            <person name="Lozovsky E."/>
            <person name="Lu J."/>
            <person name="Luo M."/>
            <person name="Machado C.A."/>
            <person name="Makalowski W."/>
            <person name="Marzo M."/>
            <person name="Matsuda M."/>
            <person name="Matzkin L."/>
            <person name="McAllister B."/>
            <person name="McBride C.S."/>
            <person name="McKernan B."/>
            <person name="McKernan K."/>
            <person name="Mendez-Lago M."/>
            <person name="Minx P."/>
            <person name="Mollenhauer M.U."/>
            <person name="Montooth K."/>
            <person name="Mount S.M."/>
            <person name="Mu X."/>
            <person name="Myers E."/>
            <person name="Negre B."/>
            <person name="Newfeld S."/>
            <person name="Nielsen R."/>
            <person name="Noor M.A."/>
            <person name="O'Grady P."/>
            <person name="Pachter L."/>
            <person name="Papaceit M."/>
            <person name="Parisi M.J."/>
            <person name="Parisi M."/>
            <person name="Parts L."/>
            <person name="Pedersen J.S."/>
            <person name="Pesole G."/>
            <person name="Phillippy A.M."/>
            <person name="Ponting C.P."/>
            <person name="Pop M."/>
            <person name="Porcelli D."/>
            <person name="Powell J.R."/>
            <person name="Prohaska S."/>
            <person name="Pruitt K."/>
            <person name="Puig M."/>
            <person name="Quesneville H."/>
            <person name="Ram K.R."/>
            <person name="Rand D."/>
            <person name="Rasmussen M.D."/>
            <person name="Reed L.K."/>
            <person name="Reenan R."/>
            <person name="Reily A."/>
            <person name="Remington K.A."/>
            <person name="Rieger T.T."/>
            <person name="Ritchie M.G."/>
            <person name="Robin C."/>
            <person name="Rogers Y.H."/>
            <person name="Rohde C."/>
            <person name="Rozas J."/>
            <person name="Rubenfield M.J."/>
            <person name="Ruiz A."/>
            <person name="Russo S."/>
            <person name="Salzberg S.L."/>
            <person name="Sanchez-Gracia A."/>
            <person name="Saranga D.J."/>
            <person name="Sato H."/>
            <person name="Schaeffer S.W."/>
            <person name="Schatz M.C."/>
            <person name="Schlenke T."/>
            <person name="Schwartz R."/>
            <person name="Segarra C."/>
            <person name="Singh R.S."/>
            <person name="Sirot L."/>
            <person name="Sirota M."/>
            <person name="Sisneros N.B."/>
            <person name="Smith C.D."/>
            <person name="Smith T.F."/>
            <person name="Spieth J."/>
            <person name="Stage D.E."/>
            <person name="Stark A."/>
            <person name="Stephan W."/>
            <person name="Strausberg R.L."/>
            <person name="Strempel S."/>
            <person name="Sturgill D."/>
            <person name="Sutton G."/>
            <person name="Sutton G.G."/>
            <person name="Tao W."/>
            <person name="Teichmann S."/>
            <person name="Tobari Y.N."/>
            <person name="Tomimura Y."/>
            <person name="Tsolas J.M."/>
            <person name="Valente V.L."/>
            <person name="Venter E."/>
            <person name="Venter J.C."/>
            <person name="Vicario S."/>
            <person name="Vieira F.G."/>
            <person name="Vilella A.J."/>
            <person name="Villasante A."/>
            <person name="Walenz B."/>
            <person name="Wang J."/>
            <person name="Wasserman M."/>
            <person name="Watts T."/>
            <person name="Wilson D."/>
            <person name="Wilson R.K."/>
            <person name="Wing R.A."/>
            <person name="Wolfner M.F."/>
            <person name="Wong A."/>
            <person name="Wong G.K."/>
            <person name="Wu C.I."/>
            <person name="Wu G."/>
            <person name="Yamamoto D."/>
            <person name="Yang H.P."/>
            <person name="Yang S.P."/>
            <person name="Yorke J.A."/>
            <person name="Yoshida K."/>
            <person name="Zdobnov E."/>
            <person name="Zhang P."/>
            <person name="Zhang Y."/>
            <person name="Zimin A.V."/>
            <person name="Baldwin J."/>
            <person name="Abdouelleil A."/>
            <person name="Abdulkadir J."/>
            <person name="Abebe A."/>
            <person name="Abera B."/>
            <person name="Abreu J."/>
            <person name="Acer S.C."/>
            <person name="Aftuck L."/>
            <person name="Alexander A."/>
            <person name="An P."/>
            <person name="Anderson E."/>
            <person name="Anderson S."/>
            <person name="Arachi H."/>
            <person name="Azer M."/>
            <person name="Bachantsang P."/>
            <person name="Barry A."/>
            <person name="Bayul T."/>
            <person name="Berlin A."/>
            <person name="Bessette D."/>
            <person name="Bloom T."/>
            <person name="Blye J."/>
            <person name="Boguslavskiy L."/>
            <person name="Bonnet C."/>
            <person name="Boukhgalter B."/>
            <person name="Bourzgui I."/>
            <person name="Brown A."/>
            <person name="Cahill P."/>
            <person name="Channer S."/>
            <person name="Cheshatsang Y."/>
            <person name="Chuda L."/>
            <person name="Citroen M."/>
            <person name="Collymore A."/>
            <person name="Cooke P."/>
            <person name="Costello M."/>
            <person name="D'Aco K."/>
            <person name="Daza R."/>
            <person name="De Haan G."/>
            <person name="DeGray S."/>
            <person name="DeMaso C."/>
            <person name="Dhargay N."/>
            <person name="Dooley K."/>
            <person name="Dooley E."/>
            <person name="Doricent M."/>
            <person name="Dorje P."/>
            <person name="Dorjee K."/>
            <person name="Dupes A."/>
            <person name="Elong R."/>
            <person name="Falk J."/>
            <person name="Farina A."/>
            <person name="Faro S."/>
            <person name="Ferguson D."/>
            <person name="Fisher S."/>
            <person name="Foley C.D."/>
            <person name="Franke A."/>
            <person name="Friedrich D."/>
            <person name="Gadbois L."/>
            <person name="Gearin G."/>
            <person name="Gearin C.R."/>
            <person name="Giannoukos G."/>
            <person name="Goode T."/>
            <person name="Graham J."/>
            <person name="Grandbois E."/>
            <person name="Grewal S."/>
            <person name="Gyaltsen K."/>
            <person name="Hafez N."/>
            <person name="Hagos B."/>
            <person name="Hall J."/>
            <person name="Henson C."/>
            <person name="Hollinger A."/>
            <person name="Honan T."/>
            <person name="Huard M.D."/>
            <person name="Hughes L."/>
            <person name="Hurhula B."/>
            <person name="Husby M.E."/>
            <person name="Kamat A."/>
            <person name="Kanga B."/>
            <person name="Kashin S."/>
            <person name="Khazanovich D."/>
            <person name="Kisner P."/>
            <person name="Lance K."/>
            <person name="Lara M."/>
            <person name="Lee W."/>
            <person name="Lennon N."/>
            <person name="Letendre F."/>
            <person name="LeVine R."/>
            <person name="Lipovsky A."/>
            <person name="Liu X."/>
            <person name="Liu J."/>
            <person name="Liu S."/>
            <person name="Lokyitsang T."/>
            <person name="Lokyitsang Y."/>
            <person name="Lubonja R."/>
            <person name="Lui A."/>
            <person name="MacDonald P."/>
            <person name="Magnisalis V."/>
            <person name="Maru K."/>
            <person name="Matthews C."/>
            <person name="McCusker W."/>
            <person name="McDonough S."/>
            <person name="Mehta T."/>
            <person name="Meldrim J."/>
            <person name="Meneus L."/>
            <person name="Mihai O."/>
            <person name="Mihalev A."/>
            <person name="Mihova T."/>
            <person name="Mittelman R."/>
            <person name="Mlenga V."/>
            <person name="Montmayeur A."/>
            <person name="Mulrain L."/>
            <person name="Navidi A."/>
            <person name="Naylor J."/>
            <person name="Negash T."/>
            <person name="Nguyen T."/>
            <person name="Nguyen N."/>
            <person name="Nicol R."/>
            <person name="Norbu C."/>
            <person name="Norbu N."/>
            <person name="Novod N."/>
            <person name="O'Neill B."/>
            <person name="Osman S."/>
            <person name="Markiewicz E."/>
            <person name="Oyono O.L."/>
            <person name="Patti C."/>
            <person name="Phunkhang P."/>
            <person name="Pierre F."/>
            <person name="Priest M."/>
            <person name="Raghuraman S."/>
            <person name="Rege F."/>
            <person name="Reyes R."/>
            <person name="Rise C."/>
            <person name="Rogov P."/>
            <person name="Ross K."/>
            <person name="Ryan E."/>
            <person name="Settipalli S."/>
            <person name="Shea T."/>
            <person name="Sherpa N."/>
            <person name="Shi L."/>
            <person name="Shih D."/>
            <person name="Sparrow T."/>
            <person name="Spaulding J."/>
            <person name="Stalker J."/>
            <person name="Stange-Thomann N."/>
            <person name="Stavropoulos S."/>
            <person name="Stone C."/>
            <person name="Strader C."/>
            <person name="Tesfaye S."/>
            <person name="Thomson T."/>
            <person name="Thoulutsang Y."/>
            <person name="Thoulutsang D."/>
            <person name="Topham K."/>
            <person name="Topping I."/>
            <person name="Tsamla T."/>
            <person name="Vassiliev H."/>
            <person name="Vo A."/>
            <person name="Wangchuk T."/>
            <person name="Wangdi T."/>
            <person name="Weiand M."/>
            <person name="Wilkinson J."/>
            <person name="Wilson A."/>
            <person name="Yadav S."/>
            <person name="Young G."/>
            <person name="Yu Q."/>
            <person name="Zembek L."/>
            <person name="Zhong D."/>
            <person name="Zimmer A."/>
            <person name="Zwirko Z."/>
            <person name="Jaffe D.B."/>
            <person name="Alvarez P."/>
            <person name="Brockman W."/>
            <person name="Butler J."/>
            <person name="Chin C."/>
            <person name="Gnerre S."/>
            <person name="Grabherr M."/>
            <person name="Kleber M."/>
            <person name="Mauceli E."/>
            <person name="MacCallum I."/>
        </authorList>
    </citation>
    <scope>NUCLEOTIDE SEQUENCE [LARGE SCALE GENOMIC DNA]</scope>
    <source>
        <strain evidence="20">MSH-3 / Tucson 14011-0111.49</strain>
    </source>
</reference>
<evidence type="ECO:0000259" key="17">
    <source>
        <dbReference type="PROSITE" id="PS50235"/>
    </source>
</evidence>
<comment type="subcellular location">
    <subcellularLocation>
        <location evidence="2">Nucleus</location>
    </subcellularLocation>
</comment>
<dbReference type="GO" id="GO:0009794">
    <property type="term" value="P:regulation of mitotic cell cycle, embryonic"/>
    <property type="evidence" value="ECO:0007669"/>
    <property type="project" value="EnsemblMetazoa"/>
</dbReference>
<evidence type="ECO:0000256" key="9">
    <source>
        <dbReference type="ARBA" id="ARBA00022807"/>
    </source>
</evidence>
<feature type="region of interest" description="Disordered" evidence="16">
    <location>
        <begin position="648"/>
        <end position="670"/>
    </location>
</feature>
<dbReference type="HOGENOM" id="CLU_008279_11_0_1"/>
<comment type="catalytic activity">
    <reaction evidence="1">
        <text>Thiol-dependent hydrolysis of ester, thioester, amide, peptide and isopeptide bonds formed by the C-terminal Gly of ubiquitin (a 76-residue protein attached to proteins as an intracellular targeting signal).</text>
        <dbReference type="EC" id="3.4.19.12"/>
    </reaction>
</comment>
<sequence length="799" mass="85404">MPSAATTITNNNNNSKEKRASVGSIGGGGVGGIGGSANGSSSSTTNGQRSNSPSLAEKSTAPAADGSQTDLTNNNSSNGNAAKALKTAASATAVAATTAAAAAAEPYNPLKQMLVTIEHKIRNLEKRKTKLESYRAIQTGGKELSADQASAVAKIRCGPGQSGVCPGAGQANATAIQRGRKGAEETGTQAKVAKIRRKQRKSDKAFVPQPFSKRTKTKENSVDSTTSVISITSSSSSTHSGSVVVAGGLNNTSSNNKRFYPGTGAGRGTAENETAAEAAADSVAAAKTTTTTKASAKSAAGRCVATEENETVARSGRGRGVERGKDDKDEATGSESDGGAKLTKGPLNAAYLSACLRTVQKLAIELDVSVDAKSVASREREASGVMSETGCRHYQSYLKEHGYDTYRVIDAYFSACVNKDARLKKAIHCYCFECGSASIQLYACLHCIYFGCRGSHIHSHLRAKKHHVALELSHGTLYCHACRDFIYDSRSREYALINRKLEAKDLQKSLGWQPWIPSAKDSNLLLANPRRRLVRPNQTIGLRGLLNLGATCFMNCIVQALVHTPLLSDYFMSDRHDCASLAQCLVCEVSRLSEFYSGSRSPLSLHRLLHLIWNHAKHLAGYEQQDAHEFFIATLDVLHRHCVKAKAEHESKSNSSSSGSGTNSTSSSTSSYGQCNCIIDQIFTGMLQSDVVCQACKGVSTTFDPFWDISLDLGETTTHGGVTPKTLIDCLERYTRAEHLGSAAKIKCSTCKSYQESTKQFSLRTLPSVVSFHLKRFEHSALIDRKDLLVHPSSPSSSI</sequence>
<dbReference type="PANTHER" id="PTHR21646">
    <property type="entry name" value="UBIQUITIN CARBOXYL-TERMINAL HYDROLASE"/>
    <property type="match status" value="1"/>
</dbReference>
<dbReference type="GO" id="GO:0005634">
    <property type="term" value="C:nucleus"/>
    <property type="evidence" value="ECO:0007669"/>
    <property type="project" value="UniProtKB-SubCell"/>
</dbReference>
<dbReference type="PhylomeDB" id="B4GZY6"/>
<gene>
    <name evidence="19" type="primary">Dper\GL22694</name>
    <name evidence="19" type="ORF">Dper_GL22694</name>
</gene>
<dbReference type="STRING" id="7234.B4GZY6"/>
<evidence type="ECO:0000256" key="10">
    <source>
        <dbReference type="ARBA" id="ARBA00022833"/>
    </source>
</evidence>
<evidence type="ECO:0000256" key="8">
    <source>
        <dbReference type="ARBA" id="ARBA00022801"/>
    </source>
</evidence>
<keyword evidence="11" id="KW-0805">Transcription regulation</keyword>
<evidence type="ECO:0000256" key="12">
    <source>
        <dbReference type="ARBA" id="ARBA00023163"/>
    </source>
</evidence>
<evidence type="ECO:0000313" key="19">
    <source>
        <dbReference type="EMBL" id="EDW29563.1"/>
    </source>
</evidence>
<dbReference type="AlphaFoldDB" id="B4GZY6"/>
<dbReference type="Gene3D" id="3.30.40.10">
    <property type="entry name" value="Zinc/RING finger domain, C3HC4 (zinc finger)"/>
    <property type="match status" value="1"/>
</dbReference>
<dbReference type="InterPro" id="IPR001607">
    <property type="entry name" value="Znf_UBP"/>
</dbReference>
<feature type="compositionally biased region" description="Gly residues" evidence="16">
    <location>
        <begin position="24"/>
        <end position="37"/>
    </location>
</feature>
<keyword evidence="12" id="KW-0804">Transcription</keyword>
<dbReference type="InterPro" id="IPR028889">
    <property type="entry name" value="USP"/>
</dbReference>
<evidence type="ECO:0000256" key="2">
    <source>
        <dbReference type="ARBA" id="ARBA00004123"/>
    </source>
</evidence>
<dbReference type="SUPFAM" id="SSF57850">
    <property type="entry name" value="RING/U-box"/>
    <property type="match status" value="1"/>
</dbReference>
<evidence type="ECO:0000259" key="18">
    <source>
        <dbReference type="PROSITE" id="PS50271"/>
    </source>
</evidence>
<dbReference type="InterPro" id="IPR038765">
    <property type="entry name" value="Papain-like_cys_pep_sf"/>
</dbReference>
<comment type="similarity">
    <text evidence="14">Belongs to the peptidase C19 family. UBP8 subfamily.</text>
</comment>
<feature type="region of interest" description="Disordered" evidence="16">
    <location>
        <begin position="1"/>
        <end position="79"/>
    </location>
</feature>
<feature type="compositionally biased region" description="Low complexity" evidence="16">
    <location>
        <begin position="653"/>
        <end position="670"/>
    </location>
</feature>
<dbReference type="InterPro" id="IPR001394">
    <property type="entry name" value="Peptidase_C19_UCH"/>
</dbReference>
<dbReference type="Gene3D" id="3.90.70.10">
    <property type="entry name" value="Cysteine proteinases"/>
    <property type="match status" value="1"/>
</dbReference>
<dbReference type="InterPro" id="IPR018200">
    <property type="entry name" value="USP_CS"/>
</dbReference>
<dbReference type="GO" id="GO:0006508">
    <property type="term" value="P:proteolysis"/>
    <property type="evidence" value="ECO:0007669"/>
    <property type="project" value="UniProtKB-KW"/>
</dbReference>
<dbReference type="EMBL" id="CH479199">
    <property type="protein sequence ID" value="EDW29563.1"/>
    <property type="molecule type" value="Genomic_DNA"/>
</dbReference>
<dbReference type="PANTHER" id="PTHR21646:SF33">
    <property type="entry name" value="UBIQUITIN CARBOXYL-TERMINAL HYDROLASE 22"/>
    <property type="match status" value="1"/>
</dbReference>
<keyword evidence="6 15" id="KW-0863">Zinc-finger</keyword>
<evidence type="ECO:0000313" key="20">
    <source>
        <dbReference type="Proteomes" id="UP000008744"/>
    </source>
</evidence>
<evidence type="ECO:0000256" key="11">
    <source>
        <dbReference type="ARBA" id="ARBA00023015"/>
    </source>
</evidence>
<dbReference type="Proteomes" id="UP000008744">
    <property type="component" value="Unassembled WGS sequence"/>
</dbReference>
<dbReference type="PROSITE" id="PS50271">
    <property type="entry name" value="ZF_UBP"/>
    <property type="match status" value="1"/>
</dbReference>
<keyword evidence="8" id="KW-0378">Hydrolase</keyword>
<evidence type="ECO:0000256" key="3">
    <source>
        <dbReference type="ARBA" id="ARBA00012759"/>
    </source>
</evidence>
<keyword evidence="7" id="KW-0833">Ubl conjugation pathway</keyword>
<dbReference type="PROSITE" id="PS50235">
    <property type="entry name" value="USP_3"/>
    <property type="match status" value="1"/>
</dbReference>
<keyword evidence="4" id="KW-0645">Protease</keyword>
<evidence type="ECO:0000256" key="6">
    <source>
        <dbReference type="ARBA" id="ARBA00022771"/>
    </source>
</evidence>
<feature type="region of interest" description="Disordered" evidence="16">
    <location>
        <begin position="247"/>
        <end position="276"/>
    </location>
</feature>
<keyword evidence="13" id="KW-0539">Nucleus</keyword>
<dbReference type="PROSITE" id="PS00972">
    <property type="entry name" value="USP_1"/>
    <property type="match status" value="1"/>
</dbReference>
<feature type="domain" description="UBP-type" evidence="18">
    <location>
        <begin position="389"/>
        <end position="505"/>
    </location>
</feature>
<dbReference type="GO" id="GO:0007349">
    <property type="term" value="P:cellularization"/>
    <property type="evidence" value="ECO:0007669"/>
    <property type="project" value="EnsemblMetazoa"/>
</dbReference>
<accession>B4GZY6</accession>
<keyword evidence="10" id="KW-0862">Zinc</keyword>
<dbReference type="OrthoDB" id="10062814at2759"/>
<evidence type="ECO:0000256" key="13">
    <source>
        <dbReference type="ARBA" id="ARBA00023242"/>
    </source>
</evidence>
<dbReference type="eggNOG" id="KOG1867">
    <property type="taxonomic scope" value="Eukaryota"/>
</dbReference>
<protein>
    <recommendedName>
        <fullName evidence="3">ubiquitinyl hydrolase 1</fullName>
        <ecNumber evidence="3">3.4.19.12</ecNumber>
    </recommendedName>
</protein>
<organism evidence="20">
    <name type="scientific">Drosophila persimilis</name>
    <name type="common">Fruit fly</name>
    <dbReference type="NCBI Taxonomy" id="7234"/>
    <lineage>
        <taxon>Eukaryota</taxon>
        <taxon>Metazoa</taxon>
        <taxon>Ecdysozoa</taxon>
        <taxon>Arthropoda</taxon>
        <taxon>Hexapoda</taxon>
        <taxon>Insecta</taxon>
        <taxon>Pterygota</taxon>
        <taxon>Neoptera</taxon>
        <taxon>Endopterygota</taxon>
        <taxon>Diptera</taxon>
        <taxon>Brachycera</taxon>
        <taxon>Muscomorpha</taxon>
        <taxon>Ephydroidea</taxon>
        <taxon>Drosophilidae</taxon>
        <taxon>Drosophila</taxon>
        <taxon>Sophophora</taxon>
    </lineage>
</organism>
<evidence type="ECO:0000256" key="5">
    <source>
        <dbReference type="ARBA" id="ARBA00022723"/>
    </source>
</evidence>
<dbReference type="SUPFAM" id="SSF54001">
    <property type="entry name" value="Cysteine proteinases"/>
    <property type="match status" value="1"/>
</dbReference>
<keyword evidence="5" id="KW-0479">Metal-binding</keyword>
<dbReference type="SMR" id="B4GZY6"/>
<feature type="compositionally biased region" description="Basic and acidic residues" evidence="16">
    <location>
        <begin position="319"/>
        <end position="331"/>
    </location>
</feature>
<dbReference type="GO" id="GO:0004843">
    <property type="term" value="F:cysteine-type deubiquitinase activity"/>
    <property type="evidence" value="ECO:0007669"/>
    <property type="project" value="UniProtKB-EC"/>
</dbReference>
<feature type="compositionally biased region" description="Low complexity" evidence="16">
    <location>
        <begin position="291"/>
        <end position="301"/>
    </location>
</feature>